<feature type="compositionally biased region" description="Low complexity" evidence="1">
    <location>
        <begin position="98"/>
        <end position="115"/>
    </location>
</feature>
<organism evidence="2 3">
    <name type="scientific">Nannocystis pusilla</name>
    <dbReference type="NCBI Taxonomy" id="889268"/>
    <lineage>
        <taxon>Bacteria</taxon>
        <taxon>Pseudomonadati</taxon>
        <taxon>Myxococcota</taxon>
        <taxon>Polyangia</taxon>
        <taxon>Nannocystales</taxon>
        <taxon>Nannocystaceae</taxon>
        <taxon>Nannocystis</taxon>
    </lineage>
</organism>
<evidence type="ECO:0000313" key="2">
    <source>
        <dbReference type="EMBL" id="MCY1006563.1"/>
    </source>
</evidence>
<keyword evidence="3" id="KW-1185">Reference proteome</keyword>
<evidence type="ECO:0000256" key="1">
    <source>
        <dbReference type="SAM" id="MobiDB-lite"/>
    </source>
</evidence>
<protein>
    <submittedName>
        <fullName evidence="2">Uncharacterized protein</fullName>
    </submittedName>
</protein>
<dbReference type="Proteomes" id="UP001150924">
    <property type="component" value="Unassembled WGS sequence"/>
</dbReference>
<gene>
    <name evidence="2" type="ORF">OV079_13570</name>
</gene>
<reference evidence="2" key="1">
    <citation type="submission" date="2022-11" db="EMBL/GenBank/DDBJ databases">
        <title>Minimal conservation of predation-associated metabolite biosynthetic gene clusters underscores biosynthetic potential of Myxococcota including descriptions for ten novel species: Archangium lansinium sp. nov., Myxococcus landrumus sp. nov., Nannocystis bai.</title>
        <authorList>
            <person name="Ahearne A."/>
            <person name="Stevens C."/>
            <person name="Phillips K."/>
        </authorList>
    </citation>
    <scope>NUCLEOTIDE SEQUENCE</scope>
    <source>
        <strain evidence="2">Na p29</strain>
    </source>
</reference>
<feature type="region of interest" description="Disordered" evidence="1">
    <location>
        <begin position="63"/>
        <end position="125"/>
    </location>
</feature>
<dbReference type="EMBL" id="JAPNKE010000002">
    <property type="protein sequence ID" value="MCY1006563.1"/>
    <property type="molecule type" value="Genomic_DNA"/>
</dbReference>
<proteinExistence type="predicted"/>
<comment type="caution">
    <text evidence="2">The sequence shown here is derived from an EMBL/GenBank/DDBJ whole genome shotgun (WGS) entry which is preliminary data.</text>
</comment>
<dbReference type="AlphaFoldDB" id="A0A9X3EM48"/>
<sequence>MSKYDVSLVSAVEGRKRQILVDLLRQNSELTLGELHQLSKGELGKLLSSITVQDLLNPEGAAREPATIVAPRAGRPGRPGRKPVAKAPAESRPAKDSAAAPAKAGKGAKAEPAAEVNTRTPTGREAFDNSVFEALKSIGGPAGAGEIQRRVGGTNMQVRSAVNRLIEAGQVTWTGKARGTRYRVA</sequence>
<evidence type="ECO:0000313" key="3">
    <source>
        <dbReference type="Proteomes" id="UP001150924"/>
    </source>
</evidence>
<dbReference type="InterPro" id="IPR036388">
    <property type="entry name" value="WH-like_DNA-bd_sf"/>
</dbReference>
<dbReference type="Gene3D" id="1.10.10.10">
    <property type="entry name" value="Winged helix-like DNA-binding domain superfamily/Winged helix DNA-binding domain"/>
    <property type="match status" value="1"/>
</dbReference>
<accession>A0A9X3EM48</accession>
<name>A0A9X3EM48_9BACT</name>
<dbReference type="RefSeq" id="WP_267768822.1">
    <property type="nucleotide sequence ID" value="NZ_JAPNKE010000002.1"/>
</dbReference>